<evidence type="ECO:0000313" key="2">
    <source>
        <dbReference type="EMBL" id="BAF54407.1"/>
    </source>
</evidence>
<evidence type="ECO:0000256" key="1">
    <source>
        <dbReference type="SAM" id="Phobius"/>
    </source>
</evidence>
<feature type="transmembrane region" description="Helical" evidence="1">
    <location>
        <begin position="20"/>
        <end position="40"/>
    </location>
</feature>
<dbReference type="EMBL" id="AP009044">
    <property type="protein sequence ID" value="BAF54407.1"/>
    <property type="molecule type" value="Genomic_DNA"/>
</dbReference>
<gene>
    <name evidence="2" type="ordered locus">cgR_5028</name>
</gene>
<keyword evidence="1" id="KW-0812">Transmembrane</keyword>
<sequence>MWPLRESTQFSVSLVSGVNYGVHVLLLCVVGGAELSHGALNPGSLG</sequence>
<dbReference type="Proteomes" id="UP000006698">
    <property type="component" value="Chromosome"/>
</dbReference>
<proteinExistence type="predicted"/>
<reference evidence="2" key="1">
    <citation type="journal article" date="2007" name="Microbiology">
        <title>Comparative analysis of the Corynebacterium glutamicum group and complete genome sequence of strain R.</title>
        <authorList>
            <person name="Yukawa H."/>
            <person name="Omumasaba C.A."/>
            <person name="Nonaka H."/>
            <person name="Kos P."/>
            <person name="Okai N."/>
            <person name="Suzuki N."/>
            <person name="Suda M."/>
            <person name="Tsuge Y."/>
            <person name="Watanabe J."/>
            <person name="Ikeda Y."/>
            <person name="Vertes A.A."/>
            <person name="Inui M."/>
        </authorList>
    </citation>
    <scope>NUCLEOTIDE SEQUENCE</scope>
    <source>
        <strain evidence="2">R</strain>
    </source>
</reference>
<keyword evidence="1" id="KW-1133">Transmembrane helix</keyword>
<organism evidence="2">
    <name type="scientific">Corynebacterium glutamicum (strain R)</name>
    <dbReference type="NCBI Taxonomy" id="340322"/>
    <lineage>
        <taxon>Bacteria</taxon>
        <taxon>Bacillati</taxon>
        <taxon>Actinomycetota</taxon>
        <taxon>Actinomycetes</taxon>
        <taxon>Mycobacteriales</taxon>
        <taxon>Corynebacteriaceae</taxon>
        <taxon>Corynebacterium</taxon>
    </lineage>
</organism>
<protein>
    <submittedName>
        <fullName evidence="2">Uncharacterized protein</fullName>
    </submittedName>
</protein>
<dbReference type="AlphaFoldDB" id="A0AB72VAQ9"/>
<keyword evidence="1" id="KW-0472">Membrane</keyword>
<name>A0AB72VAQ9_CORGB</name>
<accession>A0AB72VAQ9</accession>
<dbReference type="KEGG" id="cgt:cgR_5028"/>